<name>A0A812IZP9_9DINO</name>
<organism evidence="4 5">
    <name type="scientific">Symbiodinium necroappetens</name>
    <dbReference type="NCBI Taxonomy" id="1628268"/>
    <lineage>
        <taxon>Eukaryota</taxon>
        <taxon>Sar</taxon>
        <taxon>Alveolata</taxon>
        <taxon>Dinophyceae</taxon>
        <taxon>Suessiales</taxon>
        <taxon>Symbiodiniaceae</taxon>
        <taxon>Symbiodinium</taxon>
    </lineage>
</organism>
<feature type="region of interest" description="Disordered" evidence="2">
    <location>
        <begin position="1"/>
        <end position="27"/>
    </location>
</feature>
<dbReference type="AlphaFoldDB" id="A0A812IZP9"/>
<keyword evidence="1" id="KW-0175">Coiled coil</keyword>
<evidence type="ECO:0000256" key="3">
    <source>
        <dbReference type="SAM" id="Phobius"/>
    </source>
</evidence>
<feature type="transmembrane region" description="Helical" evidence="3">
    <location>
        <begin position="254"/>
        <end position="272"/>
    </location>
</feature>
<comment type="caution">
    <text evidence="4">The sequence shown here is derived from an EMBL/GenBank/DDBJ whole genome shotgun (WGS) entry which is preliminary data.</text>
</comment>
<keyword evidence="5" id="KW-1185">Reference proteome</keyword>
<evidence type="ECO:0000256" key="2">
    <source>
        <dbReference type="SAM" id="MobiDB-lite"/>
    </source>
</evidence>
<keyword evidence="3" id="KW-0812">Transmembrane</keyword>
<dbReference type="Proteomes" id="UP000601435">
    <property type="component" value="Unassembled WGS sequence"/>
</dbReference>
<evidence type="ECO:0000313" key="5">
    <source>
        <dbReference type="Proteomes" id="UP000601435"/>
    </source>
</evidence>
<accession>A0A812IZP9</accession>
<protein>
    <submittedName>
        <fullName evidence="4">Camk4 protein</fullName>
    </submittedName>
</protein>
<feature type="compositionally biased region" description="Polar residues" evidence="2">
    <location>
        <begin position="7"/>
        <end position="23"/>
    </location>
</feature>
<reference evidence="4" key="1">
    <citation type="submission" date="2021-02" db="EMBL/GenBank/DDBJ databases">
        <authorList>
            <person name="Dougan E. K."/>
            <person name="Rhodes N."/>
            <person name="Thang M."/>
            <person name="Chan C."/>
        </authorList>
    </citation>
    <scope>NUCLEOTIDE SEQUENCE</scope>
</reference>
<gene>
    <name evidence="4" type="primary">Camk4</name>
    <name evidence="4" type="ORF">SNEC2469_LOCUS1126</name>
</gene>
<keyword evidence="3" id="KW-1133">Transmembrane helix</keyword>
<feature type="transmembrane region" description="Helical" evidence="3">
    <location>
        <begin position="323"/>
        <end position="356"/>
    </location>
</feature>
<evidence type="ECO:0000256" key="1">
    <source>
        <dbReference type="SAM" id="Coils"/>
    </source>
</evidence>
<feature type="coiled-coil region" evidence="1">
    <location>
        <begin position="170"/>
        <end position="197"/>
    </location>
</feature>
<evidence type="ECO:0000313" key="4">
    <source>
        <dbReference type="EMBL" id="CAE7190644.1"/>
    </source>
</evidence>
<dbReference type="EMBL" id="CAJNJA010005453">
    <property type="protein sequence ID" value="CAE7190644.1"/>
    <property type="molecule type" value="Genomic_DNA"/>
</dbReference>
<sequence length="413" mass="47132">MGIHASQMGSAMACQSQEGSRAQDTAEAGRRRVRHVMMLQLPALHEHTGILSLPVRMQVREQVLSLRLRRDVLNFLLVFCTPADVGHLAGIDRSVYEFCEVDAIWSMMLASDFWTSPMPELALPCTRPALTLDGIMLRHIHRLNGDVLGKARQSESYVSSKRRLIQRWHSEVDLRKKKALREQIQQLERERDVSLAECRLRWNSVIRRRRIVAGSAWMVLLLWGLRFSAAFWLVHAVRYVALHAYHLFYNMSWLFLQLAPGGIIESICIGAARKSRRRRCSGRDAGLSLLEVYLKYARRSSLLCLCGYIAFNDGTRSRRWHNVVAFCCMFGAGWGAFAAAAVFASLLLTGFLACAYFSLWWARCWTREFAAVAQRDQQELSITEDYQSKIRKCRVALGLPPDDRKSSCNCCVL</sequence>
<dbReference type="OrthoDB" id="417972at2759"/>
<keyword evidence="3" id="KW-0472">Membrane</keyword>
<feature type="transmembrane region" description="Helical" evidence="3">
    <location>
        <begin position="211"/>
        <end position="234"/>
    </location>
</feature>
<proteinExistence type="predicted"/>